<evidence type="ECO:0000256" key="5">
    <source>
        <dbReference type="ARBA" id="ARBA00022840"/>
    </source>
</evidence>
<dbReference type="Gene3D" id="3.40.1190.20">
    <property type="match status" value="1"/>
</dbReference>
<dbReference type="InterPro" id="IPR029056">
    <property type="entry name" value="Ribokinase-like"/>
</dbReference>
<proteinExistence type="predicted"/>
<dbReference type="Proteomes" id="UP000051008">
    <property type="component" value="Unassembled WGS sequence"/>
</dbReference>
<keyword evidence="3" id="KW-0547">Nucleotide-binding</keyword>
<evidence type="ECO:0000256" key="1">
    <source>
        <dbReference type="ARBA" id="ARBA00012104"/>
    </source>
</evidence>
<protein>
    <recommendedName>
        <fullName evidence="1">pyridoxal kinase</fullName>
        <ecNumber evidence="1">2.7.1.35</ecNumber>
    </recommendedName>
</protein>
<dbReference type="EC" id="2.7.1.35" evidence="1"/>
<keyword evidence="4 7" id="KW-0418">Kinase</keyword>
<keyword evidence="5" id="KW-0067">ATP-binding</keyword>
<feature type="domain" description="Pyridoxamine kinase/Phosphomethylpyrimidine kinase" evidence="6">
    <location>
        <begin position="90"/>
        <end position="254"/>
    </location>
</feature>
<evidence type="ECO:0000256" key="3">
    <source>
        <dbReference type="ARBA" id="ARBA00022741"/>
    </source>
</evidence>
<keyword evidence="2" id="KW-0808">Transferase</keyword>
<evidence type="ECO:0000256" key="4">
    <source>
        <dbReference type="ARBA" id="ARBA00022777"/>
    </source>
</evidence>
<dbReference type="PATRIC" id="fig|1423718.3.peg.2012"/>
<reference evidence="7 8" key="1">
    <citation type="journal article" date="2015" name="Genome Announc.">
        <title>Expanding the biotechnology potential of lactobacilli through comparative genomics of 213 strains and associated genera.</title>
        <authorList>
            <person name="Sun Z."/>
            <person name="Harris H.M."/>
            <person name="McCann A."/>
            <person name="Guo C."/>
            <person name="Argimon S."/>
            <person name="Zhang W."/>
            <person name="Yang X."/>
            <person name="Jeffery I.B."/>
            <person name="Cooney J.C."/>
            <person name="Kagawa T.F."/>
            <person name="Liu W."/>
            <person name="Song Y."/>
            <person name="Salvetti E."/>
            <person name="Wrobel A."/>
            <person name="Rasinkangas P."/>
            <person name="Parkhill J."/>
            <person name="Rea M.C."/>
            <person name="O'Sullivan O."/>
            <person name="Ritari J."/>
            <person name="Douillard F.P."/>
            <person name="Paul Ross R."/>
            <person name="Yang R."/>
            <person name="Briner A.E."/>
            <person name="Felis G.E."/>
            <person name="de Vos W.M."/>
            <person name="Barrangou R."/>
            <person name="Klaenhammer T.R."/>
            <person name="Caufield P.W."/>
            <person name="Cui Y."/>
            <person name="Zhang H."/>
            <person name="O'Toole P.W."/>
        </authorList>
    </citation>
    <scope>NUCLEOTIDE SEQUENCE [LARGE SCALE GENOMIC DNA]</scope>
    <source>
        <strain evidence="7 8">DSM 20509</strain>
    </source>
</reference>
<evidence type="ECO:0000259" key="6">
    <source>
        <dbReference type="Pfam" id="PF08543"/>
    </source>
</evidence>
<dbReference type="OrthoDB" id="9800808at2"/>
<gene>
    <name evidence="7" type="ORF">FC14_GL001937</name>
</gene>
<evidence type="ECO:0000256" key="2">
    <source>
        <dbReference type="ARBA" id="ARBA00022679"/>
    </source>
</evidence>
<evidence type="ECO:0000313" key="7">
    <source>
        <dbReference type="EMBL" id="KRM64302.1"/>
    </source>
</evidence>
<dbReference type="InterPro" id="IPR013749">
    <property type="entry name" value="PM/HMP-P_kinase-1"/>
</dbReference>
<keyword evidence="8" id="KW-1185">Reference proteome</keyword>
<dbReference type="GO" id="GO:0009443">
    <property type="term" value="P:pyridoxal 5'-phosphate salvage"/>
    <property type="evidence" value="ECO:0007669"/>
    <property type="project" value="InterPro"/>
</dbReference>
<dbReference type="InterPro" id="IPR004625">
    <property type="entry name" value="PyrdxlKinase"/>
</dbReference>
<dbReference type="RefSeq" id="WP_056976758.1">
    <property type="nucleotide sequence ID" value="NZ_AYYP01000035.1"/>
</dbReference>
<comment type="caution">
    <text evidence="7">The sequence shown here is derived from an EMBL/GenBank/DDBJ whole genome shotgun (WGS) entry which is preliminary data.</text>
</comment>
<dbReference type="PANTHER" id="PTHR10534">
    <property type="entry name" value="PYRIDOXAL KINASE"/>
    <property type="match status" value="1"/>
</dbReference>
<dbReference type="GO" id="GO:0005524">
    <property type="term" value="F:ATP binding"/>
    <property type="evidence" value="ECO:0007669"/>
    <property type="project" value="UniProtKB-KW"/>
</dbReference>
<name>A0A0R2AA27_9LACO</name>
<dbReference type="SUPFAM" id="SSF53613">
    <property type="entry name" value="Ribokinase-like"/>
    <property type="match status" value="1"/>
</dbReference>
<dbReference type="Pfam" id="PF08543">
    <property type="entry name" value="Phos_pyr_kin"/>
    <property type="match status" value="1"/>
</dbReference>
<dbReference type="AlphaFoldDB" id="A0A0R2AA27"/>
<dbReference type="GO" id="GO:0005829">
    <property type="term" value="C:cytosol"/>
    <property type="evidence" value="ECO:0007669"/>
    <property type="project" value="TreeGrafter"/>
</dbReference>
<organism evidence="7 8">
    <name type="scientific">Ligilactobacillus agilis DSM 20509</name>
    <dbReference type="NCBI Taxonomy" id="1423718"/>
    <lineage>
        <taxon>Bacteria</taxon>
        <taxon>Bacillati</taxon>
        <taxon>Bacillota</taxon>
        <taxon>Bacilli</taxon>
        <taxon>Lactobacillales</taxon>
        <taxon>Lactobacillaceae</taxon>
        <taxon>Ligilactobacillus</taxon>
    </lineage>
</organism>
<dbReference type="GO" id="GO:0008478">
    <property type="term" value="F:pyridoxal kinase activity"/>
    <property type="evidence" value="ECO:0007669"/>
    <property type="project" value="UniProtKB-EC"/>
</dbReference>
<sequence>MVKINKTFLLAADLAGIGSMSLSSAVTIMQLFGINLALSPTVLLSTQSEGFGKTAKQSTTAFLQHSFSHWHQIGQEFSGALVAYYEDEQVGALLKQWLVTTKPPLVIYDPACADQGALYPNISVELLSQKKELLTLADVICPNLTEASLLTGIKSAASKPELYMKLLQALATSNPRADIVITGISLGEKRGCVWLDQGKLQYALTPTLASHFYGAGDVFSALLSGFLLKGLSFSKAIRVTTNLLYSTLVANLNSDRADSYGLDLSSLLADFILRKDDFDDVIN</sequence>
<accession>A0A0R2AA27</accession>
<evidence type="ECO:0000313" key="8">
    <source>
        <dbReference type="Proteomes" id="UP000051008"/>
    </source>
</evidence>
<dbReference type="PANTHER" id="PTHR10534:SF2">
    <property type="entry name" value="PYRIDOXAL KINASE"/>
    <property type="match status" value="1"/>
</dbReference>
<dbReference type="EMBL" id="AYYP01000035">
    <property type="protein sequence ID" value="KRM64302.1"/>
    <property type="molecule type" value="Genomic_DNA"/>
</dbReference>